<evidence type="ECO:0000313" key="9">
    <source>
        <dbReference type="Proteomes" id="UP000001024"/>
    </source>
</evidence>
<evidence type="ECO:0000256" key="4">
    <source>
        <dbReference type="ARBA" id="ARBA00022692"/>
    </source>
</evidence>
<proteinExistence type="inferred from homology"/>
<protein>
    <recommendedName>
        <fullName evidence="7">UPF0056 membrane protein</fullName>
    </recommendedName>
</protein>
<dbReference type="KEGG" id="tac:Ta0019"/>
<feature type="transmembrane region" description="Helical" evidence="7">
    <location>
        <begin position="42"/>
        <end position="65"/>
    </location>
</feature>
<feature type="transmembrane region" description="Helical" evidence="7">
    <location>
        <begin position="114"/>
        <end position="136"/>
    </location>
</feature>
<dbReference type="PANTHER" id="PTHR33508:SF1">
    <property type="entry name" value="UPF0056 MEMBRANE PROTEIN YHCE"/>
    <property type="match status" value="1"/>
</dbReference>
<dbReference type="EMBL" id="AL445063">
    <property type="protein sequence ID" value="CAC11168.1"/>
    <property type="molecule type" value="Genomic_DNA"/>
</dbReference>
<dbReference type="RefSeq" id="WP_010900446.1">
    <property type="nucleotide sequence ID" value="NC_002578.1"/>
</dbReference>
<organism evidence="8 9">
    <name type="scientific">Thermoplasma acidophilum (strain ATCC 25905 / DSM 1728 / JCM 9062 / NBRC 15155 / AMRC-C165)</name>
    <dbReference type="NCBI Taxonomy" id="273075"/>
    <lineage>
        <taxon>Archaea</taxon>
        <taxon>Methanobacteriati</taxon>
        <taxon>Thermoplasmatota</taxon>
        <taxon>Thermoplasmata</taxon>
        <taxon>Thermoplasmatales</taxon>
        <taxon>Thermoplasmataceae</taxon>
        <taxon>Thermoplasma</taxon>
    </lineage>
</organism>
<keyword evidence="3" id="KW-1003">Cell membrane</keyword>
<feature type="transmembrane region" description="Helical" evidence="7">
    <location>
        <begin position="148"/>
        <end position="165"/>
    </location>
</feature>
<feature type="transmembrane region" description="Helical" evidence="7">
    <location>
        <begin position="6"/>
        <end position="30"/>
    </location>
</feature>
<dbReference type="AlphaFoldDB" id="Q9HM50"/>
<feature type="transmembrane region" description="Helical" evidence="7">
    <location>
        <begin position="186"/>
        <end position="207"/>
    </location>
</feature>
<comment type="caution">
    <text evidence="7">Lacks conserved residue(s) required for the propagation of feature annotation.</text>
</comment>
<dbReference type="InParanoid" id="Q9HM50"/>
<evidence type="ECO:0000256" key="3">
    <source>
        <dbReference type="ARBA" id="ARBA00022475"/>
    </source>
</evidence>
<dbReference type="GO" id="GO:0005886">
    <property type="term" value="C:plasma membrane"/>
    <property type="evidence" value="ECO:0007669"/>
    <property type="project" value="UniProtKB-SubCell"/>
</dbReference>
<evidence type="ECO:0000256" key="5">
    <source>
        <dbReference type="ARBA" id="ARBA00022989"/>
    </source>
</evidence>
<dbReference type="HOGENOM" id="CLU_079909_1_0_2"/>
<dbReference type="PaxDb" id="273075-Ta0019"/>
<evidence type="ECO:0000256" key="6">
    <source>
        <dbReference type="ARBA" id="ARBA00023136"/>
    </source>
</evidence>
<keyword evidence="9" id="KW-1185">Reference proteome</keyword>
<dbReference type="OrthoDB" id="10856at2157"/>
<comment type="subcellular location">
    <subcellularLocation>
        <location evidence="1 7">Cell membrane</location>
        <topology evidence="1 7">Multi-pass membrane protein</topology>
    </subcellularLocation>
</comment>
<evidence type="ECO:0000313" key="8">
    <source>
        <dbReference type="EMBL" id="CAC11168.1"/>
    </source>
</evidence>
<evidence type="ECO:0000256" key="1">
    <source>
        <dbReference type="ARBA" id="ARBA00004651"/>
    </source>
</evidence>
<name>Q9HM50_THEAC</name>
<dbReference type="NCBIfam" id="TIGR00427">
    <property type="entry name" value="NAAT family transporter"/>
    <property type="match status" value="1"/>
</dbReference>
<sequence length="213" mass="22980">MNLILYLVTVFVALFAMVNPIGALPVLVSVTEGYSKDDFERVVRYAAMSEALMLFSFMLIGIYIFEVLGININDFKVAGGVLLFKVAFDMLQGRTSTTKLTPAETEESIERTSIGIAPIGTPLLAGPGSITAAIIYFNSYSVNIPEKIAVVISVSLVVVISYFILHYSSVLFKYLGKTGSLIISRIMGLLLAAIAVDFMVTGLAFIVKSITGV</sequence>
<evidence type="ECO:0000256" key="7">
    <source>
        <dbReference type="RuleBase" id="RU362048"/>
    </source>
</evidence>
<comment type="similarity">
    <text evidence="2 7">Belongs to the UPF0056 (MarC) family.</text>
</comment>
<gene>
    <name evidence="8" type="ordered locus">Ta0019</name>
</gene>
<dbReference type="EnsemblBacteria" id="CAC11168">
    <property type="protein sequence ID" value="CAC11168"/>
    <property type="gene ID" value="CAC11168"/>
</dbReference>
<reference evidence="8 9" key="1">
    <citation type="journal article" date="2000" name="Nature">
        <title>The genome sequence of the thermoacidophilic scavenger Thermoplasma acidophilum.</title>
        <authorList>
            <person name="Ruepp A."/>
            <person name="Graml W."/>
            <person name="Santos-Martinez M.L."/>
            <person name="Koretke K.K."/>
            <person name="Volker C."/>
            <person name="Mewes H.W."/>
            <person name="Frishman D."/>
            <person name="Stocker S."/>
            <person name="Lupas A.N."/>
            <person name="Baumeister W."/>
        </authorList>
    </citation>
    <scope>NUCLEOTIDE SEQUENCE [LARGE SCALE GENOMIC DNA]</scope>
    <source>
        <strain evidence="9">ATCC 25905 / DSM 1728 / JCM 9062 / NBRC 15155 / AMRC-C165</strain>
    </source>
</reference>
<accession>Q9HM50</accession>
<dbReference type="STRING" id="273075.gene:9571235"/>
<keyword evidence="6 7" id="KW-0472">Membrane</keyword>
<evidence type="ECO:0000256" key="2">
    <source>
        <dbReference type="ARBA" id="ARBA00009784"/>
    </source>
</evidence>
<dbReference type="PANTHER" id="PTHR33508">
    <property type="entry name" value="UPF0056 MEMBRANE PROTEIN YHCE"/>
    <property type="match status" value="1"/>
</dbReference>
<keyword evidence="4 7" id="KW-0812">Transmembrane</keyword>
<dbReference type="Pfam" id="PF01914">
    <property type="entry name" value="MarC"/>
    <property type="match status" value="1"/>
</dbReference>
<dbReference type="eggNOG" id="arCOG01997">
    <property type="taxonomic scope" value="Archaea"/>
</dbReference>
<dbReference type="Proteomes" id="UP000001024">
    <property type="component" value="Chromosome"/>
</dbReference>
<keyword evidence="5 7" id="KW-1133">Transmembrane helix</keyword>
<dbReference type="InterPro" id="IPR002771">
    <property type="entry name" value="Multi_antbiot-R_MarC"/>
</dbReference>